<name>A0A1Q9DKS4_SYMMI</name>
<comment type="similarity">
    <text evidence="2">Belongs to the crooked-neck family.</text>
</comment>
<keyword evidence="5" id="KW-0508">mRNA splicing</keyword>
<gene>
    <name evidence="8" type="primary">crnkl1</name>
    <name evidence="8" type="ORF">AK812_SmicGene22087</name>
</gene>
<evidence type="ECO:0000256" key="3">
    <source>
        <dbReference type="ARBA" id="ARBA00022664"/>
    </source>
</evidence>
<keyword evidence="7" id="KW-0472">Membrane</keyword>
<keyword evidence="7" id="KW-1133">Transmembrane helix</keyword>
<dbReference type="InterPro" id="IPR011990">
    <property type="entry name" value="TPR-like_helical_dom_sf"/>
</dbReference>
<evidence type="ECO:0000256" key="2">
    <source>
        <dbReference type="ARBA" id="ARBA00008644"/>
    </source>
</evidence>
<keyword evidence="4" id="KW-0677">Repeat</keyword>
<dbReference type="EMBL" id="LSRX01000491">
    <property type="protein sequence ID" value="OLP95771.1"/>
    <property type="molecule type" value="Genomic_DNA"/>
</dbReference>
<comment type="subcellular location">
    <subcellularLocation>
        <location evidence="1">Nucleus</location>
    </subcellularLocation>
</comment>
<dbReference type="InterPro" id="IPR045075">
    <property type="entry name" value="Syf1-like"/>
</dbReference>
<dbReference type="PANTHER" id="PTHR11246:SF3">
    <property type="entry name" value="CROOKED NECK-LIKE PROTEIN 1"/>
    <property type="match status" value="1"/>
</dbReference>
<evidence type="ECO:0000256" key="6">
    <source>
        <dbReference type="ARBA" id="ARBA00023242"/>
    </source>
</evidence>
<organism evidence="8 9">
    <name type="scientific">Symbiodinium microadriaticum</name>
    <name type="common">Dinoflagellate</name>
    <name type="synonym">Zooxanthella microadriatica</name>
    <dbReference type="NCBI Taxonomy" id="2951"/>
    <lineage>
        <taxon>Eukaryota</taxon>
        <taxon>Sar</taxon>
        <taxon>Alveolata</taxon>
        <taxon>Dinophyceae</taxon>
        <taxon>Suessiales</taxon>
        <taxon>Symbiodiniaceae</taxon>
        <taxon>Symbiodinium</taxon>
    </lineage>
</organism>
<sequence>MAKLSTRELQTGDVERARAVYDALLKMVPHKQFSFAKVWKLYAEFEVRQLELDRARRIYGRAIAECQKAFQFSDAPRLLSHFSTASLTPTPGLGAELESGRLPLCPAFLLVTLTDVFRYGWVEKVKEFRRADADGAELFADAGRAEKGRLADANDTHSCRGAEGVFDRVILTTLLAMLVLDSRDADDFDGIGNPLLGPFCPAFQMKKSRPADADDADRYFWLMALVILSLDCGWSIVSWPMVTFVLMAASFLSHLSRCRNPFQLMLMMLTNVSGAGRAEKGRLADANDAQSCRGEEECSTG</sequence>
<dbReference type="GO" id="GO:0071014">
    <property type="term" value="C:post-mRNA release spliceosomal complex"/>
    <property type="evidence" value="ECO:0007669"/>
    <property type="project" value="TreeGrafter"/>
</dbReference>
<proteinExistence type="inferred from homology"/>
<keyword evidence="7" id="KW-0812">Transmembrane</keyword>
<dbReference type="PANTHER" id="PTHR11246">
    <property type="entry name" value="PRE-MRNA SPLICING FACTOR"/>
    <property type="match status" value="1"/>
</dbReference>
<evidence type="ECO:0000256" key="5">
    <source>
        <dbReference type="ARBA" id="ARBA00023187"/>
    </source>
</evidence>
<dbReference type="Gene3D" id="1.25.40.10">
    <property type="entry name" value="Tetratricopeptide repeat domain"/>
    <property type="match status" value="1"/>
</dbReference>
<dbReference type="Proteomes" id="UP000186817">
    <property type="component" value="Unassembled WGS sequence"/>
</dbReference>
<evidence type="ECO:0000256" key="4">
    <source>
        <dbReference type="ARBA" id="ARBA00022737"/>
    </source>
</evidence>
<accession>A0A1Q9DKS4</accession>
<dbReference type="GO" id="GO:0071007">
    <property type="term" value="C:U2-type catalytic step 2 spliceosome"/>
    <property type="evidence" value="ECO:0007669"/>
    <property type="project" value="TreeGrafter"/>
</dbReference>
<evidence type="ECO:0000313" key="9">
    <source>
        <dbReference type="Proteomes" id="UP000186817"/>
    </source>
</evidence>
<keyword evidence="6" id="KW-0539">Nucleus</keyword>
<evidence type="ECO:0000256" key="1">
    <source>
        <dbReference type="ARBA" id="ARBA00004123"/>
    </source>
</evidence>
<dbReference type="GO" id="GO:0000974">
    <property type="term" value="C:Prp19 complex"/>
    <property type="evidence" value="ECO:0007669"/>
    <property type="project" value="TreeGrafter"/>
</dbReference>
<dbReference type="GO" id="GO:0000245">
    <property type="term" value="P:spliceosomal complex assembly"/>
    <property type="evidence" value="ECO:0007669"/>
    <property type="project" value="TreeGrafter"/>
</dbReference>
<protein>
    <submittedName>
        <fullName evidence="8">Crooked neck-like protein 1</fullName>
    </submittedName>
</protein>
<dbReference type="AlphaFoldDB" id="A0A1Q9DKS4"/>
<feature type="transmembrane region" description="Helical" evidence="7">
    <location>
        <begin position="219"/>
        <end position="252"/>
    </location>
</feature>
<keyword evidence="3" id="KW-0507">mRNA processing</keyword>
<dbReference type="SMART" id="SM00386">
    <property type="entry name" value="HAT"/>
    <property type="match status" value="1"/>
</dbReference>
<evidence type="ECO:0000313" key="8">
    <source>
        <dbReference type="EMBL" id="OLP95771.1"/>
    </source>
</evidence>
<evidence type="ECO:0000256" key="7">
    <source>
        <dbReference type="SAM" id="Phobius"/>
    </source>
</evidence>
<dbReference type="SUPFAM" id="SSF48452">
    <property type="entry name" value="TPR-like"/>
    <property type="match status" value="1"/>
</dbReference>
<dbReference type="InterPro" id="IPR003107">
    <property type="entry name" value="HAT"/>
</dbReference>
<dbReference type="GO" id="GO:0071011">
    <property type="term" value="C:precatalytic spliceosome"/>
    <property type="evidence" value="ECO:0007669"/>
    <property type="project" value="TreeGrafter"/>
</dbReference>
<keyword evidence="9" id="KW-1185">Reference proteome</keyword>
<reference evidence="8 9" key="1">
    <citation type="submission" date="2016-02" db="EMBL/GenBank/DDBJ databases">
        <title>Genome analysis of coral dinoflagellate symbionts highlights evolutionary adaptations to a symbiotic lifestyle.</title>
        <authorList>
            <person name="Aranda M."/>
            <person name="Li Y."/>
            <person name="Liew Y.J."/>
            <person name="Baumgarten S."/>
            <person name="Simakov O."/>
            <person name="Wilson M."/>
            <person name="Piel J."/>
            <person name="Ashoor H."/>
            <person name="Bougouffa S."/>
            <person name="Bajic V.B."/>
            <person name="Ryu T."/>
            <person name="Ravasi T."/>
            <person name="Bayer T."/>
            <person name="Micklem G."/>
            <person name="Kim H."/>
            <person name="Bhak J."/>
            <person name="Lajeunesse T.C."/>
            <person name="Voolstra C.R."/>
        </authorList>
    </citation>
    <scope>NUCLEOTIDE SEQUENCE [LARGE SCALE GENOMIC DNA]</scope>
    <source>
        <strain evidence="8 9">CCMP2467</strain>
    </source>
</reference>
<comment type="caution">
    <text evidence="8">The sequence shown here is derived from an EMBL/GenBank/DDBJ whole genome shotgun (WGS) entry which is preliminary data.</text>
</comment>
<dbReference type="OrthoDB" id="541719at2759"/>